<dbReference type="Proteomes" id="UP000275652">
    <property type="component" value="Unassembled WGS sequence"/>
</dbReference>
<dbReference type="InterPro" id="IPR008380">
    <property type="entry name" value="HAD-SF_hydro_IG_5-nucl"/>
</dbReference>
<name>A0A397ABV3_APHAT</name>
<dbReference type="Gene3D" id="3.40.50.1000">
    <property type="entry name" value="HAD superfamily/HAD-like"/>
    <property type="match status" value="1"/>
</dbReference>
<dbReference type="Proteomes" id="UP000266643">
    <property type="component" value="Unassembled WGS sequence"/>
</dbReference>
<proteinExistence type="inferred from homology"/>
<evidence type="ECO:0000313" key="8">
    <source>
        <dbReference type="Proteomes" id="UP000266239"/>
    </source>
</evidence>
<evidence type="ECO:0000313" key="6">
    <source>
        <dbReference type="EMBL" id="RHY71188.1"/>
    </source>
</evidence>
<evidence type="ECO:0000256" key="2">
    <source>
        <dbReference type="ARBA" id="ARBA00022723"/>
    </source>
</evidence>
<accession>A0A397ABV3</accession>
<evidence type="ECO:0000313" key="10">
    <source>
        <dbReference type="Proteomes" id="UP000275652"/>
    </source>
</evidence>
<dbReference type="EMBL" id="QUTD01003819">
    <property type="protein sequence ID" value="RHY71188.1"/>
    <property type="molecule type" value="Genomic_DNA"/>
</dbReference>
<dbReference type="EMBL" id="QUTA01008014">
    <property type="protein sequence ID" value="RHY05062.1"/>
    <property type="molecule type" value="Genomic_DNA"/>
</dbReference>
<organism evidence="5 8">
    <name type="scientific">Aphanomyces astaci</name>
    <name type="common">Crayfish plague agent</name>
    <dbReference type="NCBI Taxonomy" id="112090"/>
    <lineage>
        <taxon>Eukaryota</taxon>
        <taxon>Sar</taxon>
        <taxon>Stramenopiles</taxon>
        <taxon>Oomycota</taxon>
        <taxon>Saprolegniomycetes</taxon>
        <taxon>Saprolegniales</taxon>
        <taxon>Verrucalvaceae</taxon>
        <taxon>Aphanomyces</taxon>
    </lineage>
</organism>
<dbReference type="EMBL" id="QUTI01011892">
    <property type="protein sequence ID" value="RLO12780.1"/>
    <property type="molecule type" value="Genomic_DNA"/>
</dbReference>
<dbReference type="AlphaFoldDB" id="A0A397ABV3"/>
<dbReference type="PANTHER" id="PTHR12103">
    <property type="entry name" value="5'-NUCLEOTIDASE DOMAIN-CONTAINING"/>
    <property type="match status" value="1"/>
</dbReference>
<evidence type="ECO:0000313" key="5">
    <source>
        <dbReference type="EMBL" id="RHY05062.1"/>
    </source>
</evidence>
<evidence type="ECO:0000256" key="1">
    <source>
        <dbReference type="ARBA" id="ARBA00009589"/>
    </source>
</evidence>
<dbReference type="SUPFAM" id="SSF56784">
    <property type="entry name" value="HAD-like"/>
    <property type="match status" value="1"/>
</dbReference>
<dbReference type="GO" id="GO:0008253">
    <property type="term" value="F:5'-nucleotidase activity"/>
    <property type="evidence" value="ECO:0007669"/>
    <property type="project" value="TreeGrafter"/>
</dbReference>
<keyword evidence="3" id="KW-0378">Hydrolase</keyword>
<protein>
    <submittedName>
        <fullName evidence="5">Uncharacterized protein</fullName>
    </submittedName>
</protein>
<dbReference type="PANTHER" id="PTHR12103:SF12">
    <property type="entry name" value="FI20020P1"/>
    <property type="match status" value="1"/>
</dbReference>
<dbReference type="VEuPathDB" id="FungiDB:H257_17134"/>
<gene>
    <name evidence="5" type="ORF">DYB25_013019</name>
    <name evidence="7" type="ORF">DYB28_009279</name>
    <name evidence="6" type="ORF">DYB30_007327</name>
</gene>
<evidence type="ECO:0000256" key="3">
    <source>
        <dbReference type="ARBA" id="ARBA00022801"/>
    </source>
</evidence>
<dbReference type="InterPro" id="IPR036412">
    <property type="entry name" value="HAD-like_sf"/>
</dbReference>
<reference evidence="7 10" key="1">
    <citation type="journal article" date="2018" name="J. Invertebr. Pathol.">
        <title>New genotyping method for the causative agent of crayfish plague (Aphanomyces astaci) based on whole genome data.</title>
        <authorList>
            <person name="Minardi D."/>
            <person name="Studholme D.J."/>
            <person name="van der Giezen M."/>
            <person name="Pretto T."/>
            <person name="Oidtmann B."/>
        </authorList>
    </citation>
    <scope>NUCLEOTIDE SEQUENCE [LARGE SCALE GENOMIC DNA]</scope>
    <source>
        <strain evidence="7 10">KB13</strain>
    </source>
</reference>
<evidence type="ECO:0000313" key="7">
    <source>
        <dbReference type="EMBL" id="RLO12780.1"/>
    </source>
</evidence>
<dbReference type="GO" id="GO:0046872">
    <property type="term" value="F:metal ion binding"/>
    <property type="evidence" value="ECO:0007669"/>
    <property type="project" value="UniProtKB-KW"/>
</dbReference>
<keyword evidence="2" id="KW-0479">Metal-binding</keyword>
<dbReference type="Pfam" id="PF05761">
    <property type="entry name" value="5_nucleotid"/>
    <property type="match status" value="1"/>
</dbReference>
<keyword evidence="4" id="KW-0460">Magnesium</keyword>
<comment type="similarity">
    <text evidence="1">Belongs to the 5'(3')-deoxyribonucleotidase family.</text>
</comment>
<comment type="caution">
    <text evidence="5">The sequence shown here is derived from an EMBL/GenBank/DDBJ whole genome shotgun (WGS) entry which is preliminary data.</text>
</comment>
<dbReference type="Proteomes" id="UP000266239">
    <property type="component" value="Unassembled WGS sequence"/>
</dbReference>
<reference evidence="8 9" key="2">
    <citation type="submission" date="2018-08" db="EMBL/GenBank/DDBJ databases">
        <title>Aphanomyces genome sequencing and annotation.</title>
        <authorList>
            <person name="Minardi D."/>
            <person name="Oidtmann B."/>
            <person name="Van Der Giezen M."/>
            <person name="Studholme D.J."/>
        </authorList>
    </citation>
    <scope>NUCLEOTIDE SEQUENCE [LARGE SCALE GENOMIC DNA]</scope>
    <source>
        <strain evidence="6 9">D2</strain>
        <strain evidence="5 8">Yx</strain>
    </source>
</reference>
<sequence length="150" mass="17606">MYRDSLFADLVEPNRILGWRTGAIIRELEDEIQIQNSPAYQRLAFQLQEADVHDDEATDDGRSHDAADAVYHHYVNLHSELQMEMEALINPNFGSVFRVESHPSQFAFSAQRYVDIYSSRLKNFLEYPKNYTFYPERMRLPHEPTPQPPM</sequence>
<evidence type="ECO:0000313" key="9">
    <source>
        <dbReference type="Proteomes" id="UP000266643"/>
    </source>
</evidence>
<dbReference type="InterPro" id="IPR023214">
    <property type="entry name" value="HAD_sf"/>
</dbReference>
<evidence type="ECO:0000256" key="4">
    <source>
        <dbReference type="ARBA" id="ARBA00022842"/>
    </source>
</evidence>